<evidence type="ECO:0000313" key="2">
    <source>
        <dbReference type="EMBL" id="QJI00700.1"/>
    </source>
</evidence>
<evidence type="ECO:0000313" key="1">
    <source>
        <dbReference type="EMBL" id="QJA86453.1"/>
    </source>
</evidence>
<accession>A0A6M3KW88</accession>
<reference evidence="1" key="1">
    <citation type="submission" date="2020-03" db="EMBL/GenBank/DDBJ databases">
        <title>The deep terrestrial virosphere.</title>
        <authorList>
            <person name="Holmfeldt K."/>
            <person name="Nilsson E."/>
            <person name="Simone D."/>
            <person name="Lopez-Fernandez M."/>
            <person name="Wu X."/>
            <person name="de Brujin I."/>
            <person name="Lundin D."/>
            <person name="Andersson A."/>
            <person name="Bertilsson S."/>
            <person name="Dopson M."/>
        </authorList>
    </citation>
    <scope>NUCLEOTIDE SEQUENCE</scope>
    <source>
        <strain evidence="1">MM415B02079</strain>
        <strain evidence="2">TM448B02081</strain>
    </source>
</reference>
<dbReference type="AlphaFoldDB" id="A0A6M3KW88"/>
<dbReference type="EMBL" id="MT144870">
    <property type="protein sequence ID" value="QJI00700.1"/>
    <property type="molecule type" value="Genomic_DNA"/>
</dbReference>
<organism evidence="1">
    <name type="scientific">viral metagenome</name>
    <dbReference type="NCBI Taxonomy" id="1070528"/>
    <lineage>
        <taxon>unclassified sequences</taxon>
        <taxon>metagenomes</taxon>
        <taxon>organismal metagenomes</taxon>
    </lineage>
</organism>
<sequence>MALVHSVFKVRRDLLALKGASIAGGASLASTLTVGGAACIVGTMKHTGAACFTGAASFDGNVNVAGAASIVGNIKGSGTASLAAVAVGPTTGTRVAHVLCGCAVAVFGALNASVASVTSYAVTGLTQDHKIFWSPSGWSGSLAVTSMSCSPGGGILKIEVANQAVEQYSGGNNTFTFLGLAACCL</sequence>
<gene>
    <name evidence="1" type="ORF">MM415B02079_0007</name>
    <name evidence="2" type="ORF">TM448B02081_0006</name>
</gene>
<name>A0A6M3KW88_9ZZZZ</name>
<protein>
    <submittedName>
        <fullName evidence="1">Uncharacterized protein</fullName>
    </submittedName>
</protein>
<dbReference type="EMBL" id="MT142635">
    <property type="protein sequence ID" value="QJA86453.1"/>
    <property type="molecule type" value="Genomic_DNA"/>
</dbReference>
<proteinExistence type="predicted"/>